<dbReference type="EMBL" id="JASAOG010000111">
    <property type="protein sequence ID" value="KAK0050699.1"/>
    <property type="molecule type" value="Genomic_DNA"/>
</dbReference>
<comment type="caution">
    <text evidence="3">The sequence shown here is derived from an EMBL/GenBank/DDBJ whole genome shotgun (WGS) entry which is preliminary data.</text>
</comment>
<dbReference type="InterPro" id="IPR027417">
    <property type="entry name" value="P-loop_NTPase"/>
</dbReference>
<dbReference type="PROSITE" id="PS51421">
    <property type="entry name" value="RAS"/>
    <property type="match status" value="1"/>
</dbReference>
<reference evidence="3" key="1">
    <citation type="journal article" date="2023" name="PLoS Negl. Trop. Dis.">
        <title>A genome sequence for Biomphalaria pfeifferi, the major vector snail for the human-infecting parasite Schistosoma mansoni.</title>
        <authorList>
            <person name="Bu L."/>
            <person name="Lu L."/>
            <person name="Laidemitt M.R."/>
            <person name="Zhang S.M."/>
            <person name="Mutuku M."/>
            <person name="Mkoji G."/>
            <person name="Steinauer M."/>
            <person name="Loker E.S."/>
        </authorList>
    </citation>
    <scope>NUCLEOTIDE SEQUENCE</scope>
    <source>
        <strain evidence="3">KasaAsao</strain>
    </source>
</reference>
<dbReference type="SMART" id="SM00175">
    <property type="entry name" value="RAB"/>
    <property type="match status" value="1"/>
</dbReference>
<evidence type="ECO:0000256" key="1">
    <source>
        <dbReference type="ARBA" id="ARBA00022741"/>
    </source>
</evidence>
<dbReference type="Proteomes" id="UP001233172">
    <property type="component" value="Unassembled WGS sequence"/>
</dbReference>
<dbReference type="InterPro" id="IPR003578">
    <property type="entry name" value="Small_GTPase_Rho"/>
</dbReference>
<keyword evidence="1" id="KW-0547">Nucleotide-binding</keyword>
<dbReference type="SUPFAM" id="SSF52540">
    <property type="entry name" value="P-loop containing nucleoside triphosphate hydrolases"/>
    <property type="match status" value="1"/>
</dbReference>
<protein>
    <submittedName>
        <fullName evidence="3">Cdc42</fullName>
    </submittedName>
</protein>
<sequence length="206" mass="23306">MKAKQTMIQGDALENENDPVHCAILGDGMTGKTCMTLSYSTRQFVDEYTATICDQREVVVHTQGRHYNMCVVDTAGQSDYEYLRCYAYQESDVLLLCFSVCDRESFYNVCNSWVPEVKKHLKGKRPIILVGTQTDLRHGNPETEVTYEEGVSMAKYIGAVTYMECSAKNGSGLDEVFGEVLDKALKRKKRSNSFMRMLSRMANGLR</sequence>
<dbReference type="AlphaFoldDB" id="A0AAD8B9Y4"/>
<dbReference type="NCBIfam" id="TIGR00231">
    <property type="entry name" value="small_GTP"/>
    <property type="match status" value="1"/>
</dbReference>
<gene>
    <name evidence="3" type="ORF">Bpfe_019823</name>
</gene>
<proteinExistence type="predicted"/>
<accession>A0AAD8B9Y4</accession>
<dbReference type="InterPro" id="IPR001806">
    <property type="entry name" value="Small_GTPase"/>
</dbReference>
<dbReference type="InterPro" id="IPR005225">
    <property type="entry name" value="Small_GTP-bd"/>
</dbReference>
<dbReference type="PROSITE" id="PS51420">
    <property type="entry name" value="RHO"/>
    <property type="match status" value="1"/>
</dbReference>
<dbReference type="PROSITE" id="PS51419">
    <property type="entry name" value="RAB"/>
    <property type="match status" value="1"/>
</dbReference>
<evidence type="ECO:0000313" key="4">
    <source>
        <dbReference type="Proteomes" id="UP001233172"/>
    </source>
</evidence>
<reference evidence="3" key="2">
    <citation type="submission" date="2023-04" db="EMBL/GenBank/DDBJ databases">
        <authorList>
            <person name="Bu L."/>
            <person name="Lu L."/>
            <person name="Laidemitt M.R."/>
            <person name="Zhang S.M."/>
            <person name="Mutuku M."/>
            <person name="Mkoji G."/>
            <person name="Steinauer M."/>
            <person name="Loker E.S."/>
        </authorList>
    </citation>
    <scope>NUCLEOTIDE SEQUENCE</scope>
    <source>
        <strain evidence="3">KasaAsao</strain>
        <tissue evidence="3">Whole Snail</tissue>
    </source>
</reference>
<organism evidence="3 4">
    <name type="scientific">Biomphalaria pfeifferi</name>
    <name type="common">Bloodfluke planorb</name>
    <name type="synonym">Freshwater snail</name>
    <dbReference type="NCBI Taxonomy" id="112525"/>
    <lineage>
        <taxon>Eukaryota</taxon>
        <taxon>Metazoa</taxon>
        <taxon>Spiralia</taxon>
        <taxon>Lophotrochozoa</taxon>
        <taxon>Mollusca</taxon>
        <taxon>Gastropoda</taxon>
        <taxon>Heterobranchia</taxon>
        <taxon>Euthyneura</taxon>
        <taxon>Panpulmonata</taxon>
        <taxon>Hygrophila</taxon>
        <taxon>Lymnaeoidea</taxon>
        <taxon>Planorbidae</taxon>
        <taxon>Biomphalaria</taxon>
    </lineage>
</organism>
<dbReference type="CDD" id="cd00157">
    <property type="entry name" value="Rho"/>
    <property type="match status" value="1"/>
</dbReference>
<dbReference type="SMART" id="SM00174">
    <property type="entry name" value="RHO"/>
    <property type="match status" value="1"/>
</dbReference>
<name>A0AAD8B9Y4_BIOPF</name>
<dbReference type="Pfam" id="PF00071">
    <property type="entry name" value="Ras"/>
    <property type="match status" value="1"/>
</dbReference>
<keyword evidence="2" id="KW-0342">GTP-binding</keyword>
<evidence type="ECO:0000313" key="3">
    <source>
        <dbReference type="EMBL" id="KAK0050699.1"/>
    </source>
</evidence>
<dbReference type="SMART" id="SM00173">
    <property type="entry name" value="RAS"/>
    <property type="match status" value="1"/>
</dbReference>
<dbReference type="PRINTS" id="PR00449">
    <property type="entry name" value="RASTRNSFRMNG"/>
</dbReference>
<dbReference type="GO" id="GO:0007264">
    <property type="term" value="P:small GTPase-mediated signal transduction"/>
    <property type="evidence" value="ECO:0007669"/>
    <property type="project" value="InterPro"/>
</dbReference>
<dbReference type="GO" id="GO:0003924">
    <property type="term" value="F:GTPase activity"/>
    <property type="evidence" value="ECO:0007669"/>
    <property type="project" value="InterPro"/>
</dbReference>
<dbReference type="PANTHER" id="PTHR24072">
    <property type="entry name" value="RHO FAMILY GTPASE"/>
    <property type="match status" value="1"/>
</dbReference>
<keyword evidence="4" id="KW-1185">Reference proteome</keyword>
<evidence type="ECO:0000256" key="2">
    <source>
        <dbReference type="ARBA" id="ARBA00023134"/>
    </source>
</evidence>
<dbReference type="GO" id="GO:0005525">
    <property type="term" value="F:GTP binding"/>
    <property type="evidence" value="ECO:0007669"/>
    <property type="project" value="UniProtKB-KW"/>
</dbReference>
<dbReference type="Gene3D" id="3.40.50.300">
    <property type="entry name" value="P-loop containing nucleotide triphosphate hydrolases"/>
    <property type="match status" value="1"/>
</dbReference>